<feature type="signal peptide" evidence="1">
    <location>
        <begin position="1"/>
        <end position="33"/>
    </location>
</feature>
<keyword evidence="4" id="KW-1185">Reference proteome</keyword>
<name>A0A160T9V1_9CHLR</name>
<evidence type="ECO:0000313" key="4">
    <source>
        <dbReference type="Proteomes" id="UP000215027"/>
    </source>
</evidence>
<dbReference type="Gene3D" id="2.160.20.10">
    <property type="entry name" value="Single-stranded right-handed beta-helix, Pectin lyase-like"/>
    <property type="match status" value="1"/>
</dbReference>
<evidence type="ECO:0000259" key="2">
    <source>
        <dbReference type="Pfam" id="PF13229"/>
    </source>
</evidence>
<gene>
    <name evidence="3" type="ORF">CFX0092_B0754</name>
</gene>
<dbReference type="Proteomes" id="UP000215027">
    <property type="component" value="Chromosome II"/>
</dbReference>
<evidence type="ECO:0000256" key="1">
    <source>
        <dbReference type="SAM" id="SignalP"/>
    </source>
</evidence>
<feature type="domain" description="Right handed beta helix" evidence="2">
    <location>
        <begin position="183"/>
        <end position="382"/>
    </location>
</feature>
<sequence>MSSSMWRGRGALVAALVMAMVWLAALGTGSVSAAACTNLCYVNGATGNDANDGDTPATAKKTIQAAVTQVTAGGTVNVAAGAYPENVVIGKALTLSGAGPATTIIDPVTFLEITASNVTVQDLTVQTGGTHGVRILSIGVPLANIVFDTVHVKNNPQRGIEISVTTITNLQVIDSLFDNNESGLRMSSSSVVDGLTIDNTTFQNHTNTSHGVGFYQANDGNNGYVKNLHVVDSTFSNNGFSGIHVEEAVDVVIEESTFSGNGHGFRLLDYYLSPGAAAGNILIQNNTFTDNKQPSVQLLSGDENGLGGAVTVNNNTFDQDTAALAADRGVIDVAQKNGLAHAAVTIINNVITFSGNPAAAQANYGLHLRGGVDAITLTGNTVDSSAGANATLTGLMVFSQDSVYGGIEATAVINAHHNGLAGLHTGAAVFNDVTDIYGQLPAGASVKVNRNDLSGNTAYGFRGGSPTNSDAKCNWWGNASGPAGAGPGSGSAITNFVDFNPWLVTDNLDGNCAVPGSGGTITVRKETSPNGDTTEFLFDPSWSALNFTLKDGESHASGTLTAGSYAVAELNPPAGWTLASSGCVNGVENAPVNSITVEDGDAWVCTFNNTKKGTITVKKETTPDGNPTQFTFDPSWSASNFTLSDGGSANSGPLSAGVYSVAEINLPAYWTLQSSGCVNGAANAPVNAIPVADGDAWVCTFNNLLDLPGNGLLYIAPNHNNGVVGGVPYNDEDIVVNTLGTSDWAMYFDGTDVGITKNLTDFTFTPDSCMLMTFNGNQNVPGVGLVKPQDVVKFCATQTGVDTAGTFTMVFDGSDVGLAAGAEIIDALEVLPNGDLLISTKSSSSMPQNPGPPVKGKKSDLMVFHATQYGWDTIGTWAVYFDSLLIDGLKKENIISLFMDPGLDKYVSFWDRYTVGGVMGDNNDIVVIHSNNTVTKFWEGTDWGYTGRVHGLHIVLGP</sequence>
<protein>
    <recommendedName>
        <fullName evidence="2">Right handed beta helix domain-containing protein</fullName>
    </recommendedName>
</protein>
<organism evidence="3 4">
    <name type="scientific">Candidatus Promineifilum breve</name>
    <dbReference type="NCBI Taxonomy" id="1806508"/>
    <lineage>
        <taxon>Bacteria</taxon>
        <taxon>Bacillati</taxon>
        <taxon>Chloroflexota</taxon>
        <taxon>Ardenticatenia</taxon>
        <taxon>Candidatus Promineifilales</taxon>
        <taxon>Candidatus Promineifilaceae</taxon>
        <taxon>Candidatus Promineifilum</taxon>
    </lineage>
</organism>
<proteinExistence type="predicted"/>
<evidence type="ECO:0000313" key="3">
    <source>
        <dbReference type="EMBL" id="CUS06288.1"/>
    </source>
</evidence>
<dbReference type="SMART" id="SM00710">
    <property type="entry name" value="PbH1"/>
    <property type="match status" value="10"/>
</dbReference>
<dbReference type="InterPro" id="IPR039448">
    <property type="entry name" value="Beta_helix"/>
</dbReference>
<dbReference type="InterPro" id="IPR006626">
    <property type="entry name" value="PbH1"/>
</dbReference>
<accession>A0A160T9V1</accession>
<dbReference type="InterPro" id="IPR012334">
    <property type="entry name" value="Pectin_lyas_fold"/>
</dbReference>
<dbReference type="OrthoDB" id="292934at2"/>
<dbReference type="EMBL" id="LN890656">
    <property type="protein sequence ID" value="CUS06288.1"/>
    <property type="molecule type" value="Genomic_DNA"/>
</dbReference>
<feature type="chain" id="PRO_5007820267" description="Right handed beta helix domain-containing protein" evidence="1">
    <location>
        <begin position="34"/>
        <end position="958"/>
    </location>
</feature>
<dbReference type="SUPFAM" id="SSF51126">
    <property type="entry name" value="Pectin lyase-like"/>
    <property type="match status" value="1"/>
</dbReference>
<dbReference type="KEGG" id="pbf:CFX0092_B0754"/>
<dbReference type="InterPro" id="IPR011050">
    <property type="entry name" value="Pectin_lyase_fold/virulence"/>
</dbReference>
<dbReference type="AlphaFoldDB" id="A0A160T9V1"/>
<dbReference type="RefSeq" id="WP_095045583.1">
    <property type="nucleotide sequence ID" value="NZ_LN890656.1"/>
</dbReference>
<dbReference type="Pfam" id="PF13229">
    <property type="entry name" value="Beta_helix"/>
    <property type="match status" value="1"/>
</dbReference>
<keyword evidence="1" id="KW-0732">Signal</keyword>
<reference evidence="3" key="1">
    <citation type="submission" date="2016-01" db="EMBL/GenBank/DDBJ databases">
        <authorList>
            <person name="Mcilroy J.S."/>
            <person name="Karst M S."/>
            <person name="Albertsen M."/>
        </authorList>
    </citation>
    <scope>NUCLEOTIDE SEQUENCE</scope>
    <source>
        <strain evidence="3">Cfx-K</strain>
    </source>
</reference>